<dbReference type="Proteomes" id="UP001172386">
    <property type="component" value="Unassembled WGS sequence"/>
</dbReference>
<accession>A0ACC3AL77</accession>
<organism evidence="1 2">
    <name type="scientific">Neophaeococcomyces mojaviensis</name>
    <dbReference type="NCBI Taxonomy" id="3383035"/>
    <lineage>
        <taxon>Eukaryota</taxon>
        <taxon>Fungi</taxon>
        <taxon>Dikarya</taxon>
        <taxon>Ascomycota</taxon>
        <taxon>Pezizomycotina</taxon>
        <taxon>Eurotiomycetes</taxon>
        <taxon>Chaetothyriomycetidae</taxon>
        <taxon>Chaetothyriales</taxon>
        <taxon>Chaetothyriales incertae sedis</taxon>
        <taxon>Neophaeococcomyces</taxon>
    </lineage>
</organism>
<keyword evidence="2" id="KW-1185">Reference proteome</keyword>
<protein>
    <submittedName>
        <fullName evidence="1">Uncharacterized protein</fullName>
    </submittedName>
</protein>
<sequence>MVDYETKETSVGADGGEDANALKQAACLQCRRSKIKCIRAPDTQACKKCMSAAIECVVPEYHVGRYKGIKNKRSGLEKAIYQVEEAVKKARTSSMSISDEHTRALQRLLEESKGAAQQPRPAQDSDEVQHASEDQRQSSDAPSFCLPDQLNLTSRSPVSRFRSQSFAQDPQNNDDVTVNNADNPLQLLAIASTIPENPATAVSPSIASKTSPDNRTATTIDDDETQEFFSPITSRLDVRPDLDPVELGLVTLQEADVLFKYFHDHLSHTRWGLDETIHNVSFVRYRSAFLFTSILAGAALFLPDTAALSKRLNNHCKHLARNVTSGGHRSPEIVLAFMVNVPWLQPGKNWAADDQTCYYLSMALTIALDLSLNKIVTPSSTVRPQGAMERIAPSDCIEAQRALNLDGHVDIDPSSVLGRRLLRMRERVWLALFNLDRGVCLARGRPWTVPTSPLLDTCDAWHVSDIAVKWDGSLVAAVVLRRDFGNLVSNIRHICDNNHQFTSGSGSSIVKTMREKVEGFFLNWENTWSYQIRQPDGNIPPYVEILVSHGKLSAYCNVINHPTASIEVRQFFRAAGLTSALNVMRVAVQSEDKLKSMPNNTVIMVSFAACFVLGLSTTKRGDQVYLASSAKRTIKEAADVLERIGSWPEHRKGASALFGRHIKRIMKQHTASFESSSVFDNRKNTNPEVTDNFQKTFTGAPYTLQSTFEAAQNTFPGFDSMTDDQMLAAIQSAKDDIDNFNAGLQTEDGLFMDWLEWPTFI</sequence>
<comment type="caution">
    <text evidence="1">The sequence shown here is derived from an EMBL/GenBank/DDBJ whole genome shotgun (WGS) entry which is preliminary data.</text>
</comment>
<name>A0ACC3AL77_9EURO</name>
<gene>
    <name evidence="1" type="ORF">H2198_000012</name>
</gene>
<proteinExistence type="predicted"/>
<evidence type="ECO:0000313" key="2">
    <source>
        <dbReference type="Proteomes" id="UP001172386"/>
    </source>
</evidence>
<evidence type="ECO:0000313" key="1">
    <source>
        <dbReference type="EMBL" id="KAJ9664666.1"/>
    </source>
</evidence>
<reference evidence="1" key="1">
    <citation type="submission" date="2022-10" db="EMBL/GenBank/DDBJ databases">
        <title>Culturing micro-colonial fungi from biological soil crusts in the Mojave desert and describing Neophaeococcomyces mojavensis, and introducing the new genera and species Taxawa tesnikishii.</title>
        <authorList>
            <person name="Kurbessoian T."/>
            <person name="Stajich J.E."/>
        </authorList>
    </citation>
    <scope>NUCLEOTIDE SEQUENCE</scope>
    <source>
        <strain evidence="1">JES_112</strain>
    </source>
</reference>
<dbReference type="EMBL" id="JAPDRQ010000001">
    <property type="protein sequence ID" value="KAJ9664666.1"/>
    <property type="molecule type" value="Genomic_DNA"/>
</dbReference>